<feature type="chain" id="PRO_5005189123" evidence="2">
    <location>
        <begin position="25"/>
        <end position="705"/>
    </location>
</feature>
<dbReference type="AlphaFoldDB" id="A0A0G4FQR3"/>
<feature type="region of interest" description="Disordered" evidence="1">
    <location>
        <begin position="76"/>
        <end position="96"/>
    </location>
</feature>
<dbReference type="EMBL" id="CDMZ01000545">
    <property type="protein sequence ID" value="CEM16555.1"/>
    <property type="molecule type" value="Genomic_DNA"/>
</dbReference>
<feature type="compositionally biased region" description="Polar residues" evidence="1">
    <location>
        <begin position="76"/>
        <end position="85"/>
    </location>
</feature>
<feature type="compositionally biased region" description="Basic and acidic residues" evidence="1">
    <location>
        <begin position="615"/>
        <end position="629"/>
    </location>
</feature>
<reference evidence="3" key="1">
    <citation type="submission" date="2014-11" db="EMBL/GenBank/DDBJ databases">
        <authorList>
            <person name="Otto D Thomas"/>
            <person name="Naeem Raeece"/>
        </authorList>
    </citation>
    <scope>NUCLEOTIDE SEQUENCE</scope>
</reference>
<sequence length="705" mass="77979">MSVKPWIKGLQRVLLFLFCMCSRTREGFLRLASSVDAPSTEKTTSPSACSIERHTAFCARPGSPRTSREVVGVLSHSQSTETPTISAGALKDPSPLPDSTGVWRRRLFGSGLSSVTASRISLFASLHSKERLSIPQLTETERPADMDGVTEQSLVAVSSVSSLGQHEEVRQEETAETEGGDAIPFPSGLTSEEEGGGGDKEDCEADLKEKFHSMATDQLCDFMMETVAVAGGSSFPSPIRRKISTACAVLCMKINQEGEGGTVEFSESSFLTPARLVGLVNVFLVCSTRMDLSRLMTSLSREIARSSCLLNRMSSAIYNAEMHEALTDKDQIPVSPPPPHPCLSKLRDTDFVHLARALASARVPSPECFQVIAAEACRRLRSLSAESSVHLVISLVMASASLNDPGCLHPFPEPSAAPWVGKRECQEYFTVAPFEGSFDSETSLRSCKGVEGVPEERGEGCFESRQREAEGDCLRAAVLLIRHCDRSWGAKQMRWVGGFWKQWQRSLIVLRGAEKRLPLDARIIWRGLRNSWETLSGSAASDQIRQTSSVPPKTQQNEMKPPGSRRKRRERRRRQARSEKRRKRDVRITGGRLERLVESLKVTQEMSEEEDEQESREGGEGGEEAQDRDKEEEEGEEEREKGGREEEEEKELLRSGQNENIEFEPQMDSVAVASPSATQESIHPLASPISLPFCVGAREYPQWIS</sequence>
<gene>
    <name evidence="3" type="ORF">Cvel_18209</name>
</gene>
<feature type="region of interest" description="Disordered" evidence="1">
    <location>
        <begin position="159"/>
        <end position="203"/>
    </location>
</feature>
<name>A0A0G4FQR3_9ALVE</name>
<proteinExistence type="predicted"/>
<organism evidence="3">
    <name type="scientific">Chromera velia CCMP2878</name>
    <dbReference type="NCBI Taxonomy" id="1169474"/>
    <lineage>
        <taxon>Eukaryota</taxon>
        <taxon>Sar</taxon>
        <taxon>Alveolata</taxon>
        <taxon>Colpodellida</taxon>
        <taxon>Chromeraceae</taxon>
        <taxon>Chromera</taxon>
    </lineage>
</organism>
<protein>
    <submittedName>
        <fullName evidence="3">Uncharacterized protein</fullName>
    </submittedName>
</protein>
<evidence type="ECO:0000256" key="1">
    <source>
        <dbReference type="SAM" id="MobiDB-lite"/>
    </source>
</evidence>
<evidence type="ECO:0000256" key="2">
    <source>
        <dbReference type="SAM" id="SignalP"/>
    </source>
</evidence>
<accession>A0A0G4FQR3</accession>
<keyword evidence="2" id="KW-0732">Signal</keyword>
<dbReference type="VEuPathDB" id="CryptoDB:Cvel_18209"/>
<feature type="compositionally biased region" description="Basic residues" evidence="1">
    <location>
        <begin position="563"/>
        <end position="585"/>
    </location>
</feature>
<feature type="compositionally biased region" description="Polar residues" evidence="1">
    <location>
        <begin position="536"/>
        <end position="558"/>
    </location>
</feature>
<evidence type="ECO:0000313" key="3">
    <source>
        <dbReference type="EMBL" id="CEM16555.1"/>
    </source>
</evidence>
<feature type="region of interest" description="Disordered" evidence="1">
    <location>
        <begin position="536"/>
        <end position="683"/>
    </location>
</feature>
<feature type="signal peptide" evidence="2">
    <location>
        <begin position="1"/>
        <end position="24"/>
    </location>
</feature>